<dbReference type="AlphaFoldDB" id="R4YJN2"/>
<sequence length="197" mass="22063">MTRIRNKRLFNEVGFSLLEFTIALIIVAALVSVLIPKLNNLQDDVHKVNVQLTASSLQAAVNSTHSLWQSQGSSNQAVLLKGFGYGNILMGSEGWPVDAIDLNHQDLKEVTTRFVLNSSTCKRLWNGLLKDTIPKVKVSTEREGKSTERKKGEVDDIDFTYLADFKQGVCTFRYLLVNNGSRIEYDLVTGRVITLFL</sequence>
<name>R4YJN2_OLEAN</name>
<keyword evidence="3" id="KW-1185">Reference proteome</keyword>
<evidence type="ECO:0000256" key="1">
    <source>
        <dbReference type="SAM" id="Phobius"/>
    </source>
</evidence>
<proteinExistence type="predicted"/>
<reference evidence="2 3" key="1">
    <citation type="journal article" date="2013" name="Nat. Commun.">
        <title>Genome sequence and functional genomic analysis of the oil-degrading bacterium Oleispira antarctica.</title>
        <authorList>
            <person name="Kube M."/>
            <person name="Chernikova T.N."/>
            <person name="Al-Ramahi Y."/>
            <person name="Beloqui A."/>
            <person name="Lopez-Cortez N."/>
            <person name="Guazzaroni M.E."/>
            <person name="Heipieper H.J."/>
            <person name="Klages S."/>
            <person name="Kotsyurbenko O.R."/>
            <person name="Langer I."/>
            <person name="Nechitaylo T.Y."/>
            <person name="Lunsdorf H."/>
            <person name="Fernandez M."/>
            <person name="Juarez S."/>
            <person name="Ciordia S."/>
            <person name="Singer A."/>
            <person name="Kagan O."/>
            <person name="Egorova O."/>
            <person name="Petit P.A."/>
            <person name="Stogios P."/>
            <person name="Kim Y."/>
            <person name="Tchigvintsev A."/>
            <person name="Flick R."/>
            <person name="Denaro R."/>
            <person name="Genovese M."/>
            <person name="Albar J.P."/>
            <person name="Reva O.N."/>
            <person name="Martinez-Gomariz M."/>
            <person name="Tran H."/>
            <person name="Ferrer M."/>
            <person name="Savchenko A."/>
            <person name="Yakunin A.F."/>
            <person name="Yakimov M.M."/>
            <person name="Golyshina O.V."/>
            <person name="Reinhardt R."/>
            <person name="Golyshin P.N."/>
        </authorList>
    </citation>
    <scope>NUCLEOTIDE SEQUENCE [LARGE SCALE GENOMIC DNA]</scope>
</reference>
<feature type="transmembrane region" description="Helical" evidence="1">
    <location>
        <begin position="12"/>
        <end position="35"/>
    </location>
</feature>
<evidence type="ECO:0008006" key="4">
    <source>
        <dbReference type="Google" id="ProtNLM"/>
    </source>
</evidence>
<protein>
    <recommendedName>
        <fullName evidence="4">Prepilin-type N-terminal cleavage/methylation domain-containing protein</fullName>
    </recommendedName>
</protein>
<keyword evidence="1" id="KW-1133">Transmembrane helix</keyword>
<dbReference type="SUPFAM" id="SSF54523">
    <property type="entry name" value="Pili subunits"/>
    <property type="match status" value="1"/>
</dbReference>
<keyword evidence="1" id="KW-0812">Transmembrane</keyword>
<gene>
    <name evidence="2" type="ORF">OLEAN_C03650</name>
</gene>
<keyword evidence="1" id="KW-0472">Membrane</keyword>
<evidence type="ECO:0000313" key="2">
    <source>
        <dbReference type="EMBL" id="CCK74541.1"/>
    </source>
</evidence>
<dbReference type="InterPro" id="IPR045584">
    <property type="entry name" value="Pilin-like"/>
</dbReference>
<accession>R4YJN2</accession>
<dbReference type="STRING" id="698738.OLEAN_C03650"/>
<organism evidence="2 3">
    <name type="scientific">Oleispira antarctica RB-8</name>
    <dbReference type="NCBI Taxonomy" id="698738"/>
    <lineage>
        <taxon>Bacteria</taxon>
        <taxon>Pseudomonadati</taxon>
        <taxon>Pseudomonadota</taxon>
        <taxon>Gammaproteobacteria</taxon>
        <taxon>Oceanospirillales</taxon>
        <taxon>Oceanospirillaceae</taxon>
        <taxon>Oleispira</taxon>
    </lineage>
</organism>
<dbReference type="EMBL" id="FO203512">
    <property type="protein sequence ID" value="CCK74541.1"/>
    <property type="molecule type" value="Genomic_DNA"/>
</dbReference>
<dbReference type="HOGENOM" id="CLU_1495502_0_0_6"/>
<dbReference type="KEGG" id="oai:OLEAN_C03650"/>
<evidence type="ECO:0000313" key="3">
    <source>
        <dbReference type="Proteomes" id="UP000032749"/>
    </source>
</evidence>
<dbReference type="Proteomes" id="UP000032749">
    <property type="component" value="Chromosome"/>
</dbReference>